<feature type="compositionally biased region" description="Basic residues" evidence="1">
    <location>
        <begin position="96"/>
        <end position="107"/>
    </location>
</feature>
<dbReference type="PANTHER" id="PTHR28219">
    <property type="entry name" value="UPF0642 PROTEIN YBL028C"/>
    <property type="match status" value="1"/>
</dbReference>
<evidence type="ECO:0000259" key="2">
    <source>
        <dbReference type="Pfam" id="PF10338"/>
    </source>
</evidence>
<dbReference type="HOGENOM" id="CLU_125052_0_0_1"/>
<protein>
    <recommendedName>
        <fullName evidence="2">DUF2423 domain-containing protein</fullName>
    </recommendedName>
</protein>
<evidence type="ECO:0000313" key="3">
    <source>
        <dbReference type="EMBL" id="KIR46697.1"/>
    </source>
</evidence>
<evidence type="ECO:0000256" key="1">
    <source>
        <dbReference type="SAM" id="MobiDB-lite"/>
    </source>
</evidence>
<dbReference type="EMBL" id="KN847983">
    <property type="protein sequence ID" value="KIR46697.1"/>
    <property type="molecule type" value="Genomic_DNA"/>
</dbReference>
<sequence length="107" mass="12284">MAKSIRSKAKMASRARKRNMSHYAATEAARTQRLSNKLLGKDKKEGEDNEEIKEEQIEGDDAEMKEEPKKISTSGYRGSRKEQWRTARGMSARPKGSTKAKRNTRRR</sequence>
<feature type="domain" description="DUF2423" evidence="2">
    <location>
        <begin position="1"/>
        <end position="44"/>
    </location>
</feature>
<proteinExistence type="predicted"/>
<feature type="compositionally biased region" description="Acidic residues" evidence="1">
    <location>
        <begin position="47"/>
        <end position="64"/>
    </location>
</feature>
<dbReference type="PANTHER" id="PTHR28219:SF1">
    <property type="entry name" value="UPF0642 PROTEIN YBL028C"/>
    <property type="match status" value="1"/>
</dbReference>
<dbReference type="Pfam" id="PF10338">
    <property type="entry name" value="YBL028C_N"/>
    <property type="match status" value="1"/>
</dbReference>
<dbReference type="OrthoDB" id="4087970at2759"/>
<feature type="region of interest" description="Disordered" evidence="1">
    <location>
        <begin position="1"/>
        <end position="107"/>
    </location>
</feature>
<dbReference type="GO" id="GO:0030687">
    <property type="term" value="C:preribosome, large subunit precursor"/>
    <property type="evidence" value="ECO:0007669"/>
    <property type="project" value="TreeGrafter"/>
</dbReference>
<reference evidence="3" key="1">
    <citation type="submission" date="2015-01" db="EMBL/GenBank/DDBJ databases">
        <title>The Genome Sequence of Cryptococcus gattii CA1280.</title>
        <authorList>
            <consortium name="The Broad Institute Genomics Platform"/>
            <person name="Cuomo C."/>
            <person name="Litvintseva A."/>
            <person name="Chen Y."/>
            <person name="Heitman J."/>
            <person name="Sun S."/>
            <person name="Springer D."/>
            <person name="Dromer F."/>
            <person name="Young S."/>
            <person name="Zeng Q."/>
            <person name="Gargeya S."/>
            <person name="Abouelleil A."/>
            <person name="Alvarado L."/>
            <person name="Chapman S.B."/>
            <person name="Gainer-Dewar J."/>
            <person name="Goldberg J."/>
            <person name="Griggs A."/>
            <person name="Gujja S."/>
            <person name="Hansen M."/>
            <person name="Howarth C."/>
            <person name="Imamovic A."/>
            <person name="Larimer J."/>
            <person name="Murphy C."/>
            <person name="Naylor J."/>
            <person name="Pearson M."/>
            <person name="Priest M."/>
            <person name="Roberts A."/>
            <person name="Saif S."/>
            <person name="Shea T."/>
            <person name="Sykes S."/>
            <person name="Wortman J."/>
            <person name="Nusbaum C."/>
            <person name="Birren B."/>
        </authorList>
    </citation>
    <scope>NUCLEOTIDE SEQUENCE [LARGE SCALE GENOMIC DNA]</scope>
    <source>
        <strain evidence="3">CA1280</strain>
    </source>
</reference>
<gene>
    <name evidence="3" type="ORF">I312_04186</name>
</gene>
<accession>A0A0D0TJT6</accession>
<dbReference type="AlphaFoldDB" id="A0A0D0TJT6"/>
<name>A0A0D0TJT6_CRYGA</name>
<organism evidence="3">
    <name type="scientific">Cryptococcus bacillisporus CA1280</name>
    <dbReference type="NCBI Taxonomy" id="1296109"/>
    <lineage>
        <taxon>Eukaryota</taxon>
        <taxon>Fungi</taxon>
        <taxon>Dikarya</taxon>
        <taxon>Basidiomycota</taxon>
        <taxon>Agaricomycotina</taxon>
        <taxon>Tremellomycetes</taxon>
        <taxon>Tremellales</taxon>
        <taxon>Cryptococcaceae</taxon>
        <taxon>Cryptococcus</taxon>
        <taxon>Cryptococcus gattii species complex</taxon>
    </lineage>
</organism>
<feature type="compositionally biased region" description="Basic residues" evidence="1">
    <location>
        <begin position="1"/>
        <end position="20"/>
    </location>
</feature>
<dbReference type="InterPro" id="IPR019434">
    <property type="entry name" value="DUF2423"/>
</dbReference>